<dbReference type="Gene3D" id="2.60.320.10">
    <property type="entry name" value="N-utilization substance G protein NusG, insert domain"/>
    <property type="match status" value="1"/>
</dbReference>
<dbReference type="RefSeq" id="WP_249318658.1">
    <property type="nucleotide sequence ID" value="NZ_JACRSN010000005.1"/>
</dbReference>
<name>A0A926HMN0_9FIRM</name>
<dbReference type="Pfam" id="PF07009">
    <property type="entry name" value="NusG_II"/>
    <property type="match status" value="1"/>
</dbReference>
<evidence type="ECO:0000313" key="1">
    <source>
        <dbReference type="EMBL" id="MBC8533312.1"/>
    </source>
</evidence>
<evidence type="ECO:0000313" key="2">
    <source>
        <dbReference type="Proteomes" id="UP000651482"/>
    </source>
</evidence>
<protein>
    <submittedName>
        <fullName evidence="1">NusG domain II-containing protein</fullName>
    </submittedName>
</protein>
<dbReference type="Proteomes" id="UP000651482">
    <property type="component" value="Unassembled WGS sequence"/>
</dbReference>
<proteinExistence type="predicted"/>
<dbReference type="EMBL" id="JACRSN010000005">
    <property type="protein sequence ID" value="MBC8533312.1"/>
    <property type="molecule type" value="Genomic_DNA"/>
</dbReference>
<gene>
    <name evidence="1" type="ORF">IAG03_04695</name>
</gene>
<keyword evidence="2" id="KW-1185">Reference proteome</keyword>
<reference evidence="1" key="1">
    <citation type="submission" date="2020-08" db="EMBL/GenBank/DDBJ databases">
        <title>Genome public.</title>
        <authorList>
            <person name="Liu C."/>
            <person name="Sun Q."/>
        </authorList>
    </citation>
    <scope>NUCLEOTIDE SEQUENCE</scope>
    <source>
        <strain evidence="1">NSJ-40</strain>
    </source>
</reference>
<sequence>MRTLFRKSDLFLLLSLLFTVFLLLLILIKPKQSACAAVIEQNGNLVREVDLSTLKATETLALHGDFQIRLLLEPDGVSFLSSECPDQTCVRTGKLTRPGQSAVCLPARVSVYLKGSSQTQDAITG</sequence>
<dbReference type="AlphaFoldDB" id="A0A926HMN0"/>
<comment type="caution">
    <text evidence="1">The sequence shown here is derived from an EMBL/GenBank/DDBJ whole genome shotgun (WGS) entry which is preliminary data.</text>
</comment>
<dbReference type="CDD" id="cd09846">
    <property type="entry name" value="DUF1312"/>
    <property type="match status" value="1"/>
</dbReference>
<dbReference type="InterPro" id="IPR038690">
    <property type="entry name" value="NusG_2_sf"/>
</dbReference>
<organism evidence="1 2">
    <name type="scientific">Yeguia hominis</name>
    <dbReference type="NCBI Taxonomy" id="2763662"/>
    <lineage>
        <taxon>Bacteria</taxon>
        <taxon>Bacillati</taxon>
        <taxon>Bacillota</taxon>
        <taxon>Clostridia</taxon>
        <taxon>Eubacteriales</taxon>
        <taxon>Yeguiaceae</taxon>
        <taxon>Yeguia</taxon>
    </lineage>
</organism>
<accession>A0A926HMN0</accession>